<keyword evidence="1" id="KW-0812">Transmembrane</keyword>
<dbReference type="InterPro" id="IPR050587">
    <property type="entry name" value="GNT1/Glycosyltrans_8"/>
</dbReference>
<dbReference type="SUPFAM" id="SSF53448">
    <property type="entry name" value="Nucleotide-diphospho-sugar transferases"/>
    <property type="match status" value="1"/>
</dbReference>
<evidence type="ECO:0008006" key="4">
    <source>
        <dbReference type="Google" id="ProtNLM"/>
    </source>
</evidence>
<evidence type="ECO:0000313" key="2">
    <source>
        <dbReference type="EMBL" id="KAK6000724.1"/>
    </source>
</evidence>
<keyword evidence="3" id="KW-1185">Reference proteome</keyword>
<reference evidence="2 3" key="1">
    <citation type="submission" date="2023-11" db="EMBL/GenBank/DDBJ databases">
        <title>Draft genome sequence and annotation of the polyextremotolerant black yeast-like fungus Aureobasidium pullulans NRRL 62042.</title>
        <authorList>
            <person name="Dielentheis-Frenken M.R.E."/>
            <person name="Wibberg D."/>
            <person name="Blank L.M."/>
            <person name="Tiso T."/>
        </authorList>
    </citation>
    <scope>NUCLEOTIDE SEQUENCE [LARGE SCALE GENOMIC DNA]</scope>
    <source>
        <strain evidence="2 3">NRRL 62042</strain>
    </source>
</reference>
<sequence>MSLFSSSMSWAHKYEAVQPLDEEDARTDPTAQSVKSTAASRTCNRNVHFVWVLLVLGILAYLASKLSLEDRFSTSSEPPMPDDDLESILKNHINVDWSRFAYAQYVTNERYLCNSLMIFESLHRLGSRAERLMMYPEQWSLDAEASNSTLLRKAQDDYNVKLVPIQVQHFDGEATWGDSFTKLLAFNQTQYERVISLDSDANVLQPMDELFFLPQAPVAMPRAYWLDGTLSSQLIVIQPSETEFQRIQYAFEHRNTTDFDMEIVNDLYGQDCLIIPHRRYDLITGEFRSREHHKYLGSTTEVWDPHQILQEAKFLHFSDWPYPKPWIAGSDSLRLEIQPACNNATEGEVDCSNREIWNEFYREFRDRRDVSDSDMAIHQLTNLWR</sequence>
<evidence type="ECO:0000313" key="3">
    <source>
        <dbReference type="Proteomes" id="UP001341245"/>
    </source>
</evidence>
<dbReference type="Gene3D" id="3.90.550.10">
    <property type="entry name" value="Spore Coat Polysaccharide Biosynthesis Protein SpsA, Chain A"/>
    <property type="match status" value="1"/>
</dbReference>
<keyword evidence="1" id="KW-1133">Transmembrane helix</keyword>
<gene>
    <name evidence="2" type="ORF">QM012_003449</name>
</gene>
<dbReference type="Proteomes" id="UP001341245">
    <property type="component" value="Unassembled WGS sequence"/>
</dbReference>
<dbReference type="InterPro" id="IPR029044">
    <property type="entry name" value="Nucleotide-diphossugar_trans"/>
</dbReference>
<comment type="caution">
    <text evidence="2">The sequence shown here is derived from an EMBL/GenBank/DDBJ whole genome shotgun (WGS) entry which is preliminary data.</text>
</comment>
<organism evidence="2 3">
    <name type="scientific">Aureobasidium pullulans</name>
    <name type="common">Black yeast</name>
    <name type="synonym">Pullularia pullulans</name>
    <dbReference type="NCBI Taxonomy" id="5580"/>
    <lineage>
        <taxon>Eukaryota</taxon>
        <taxon>Fungi</taxon>
        <taxon>Dikarya</taxon>
        <taxon>Ascomycota</taxon>
        <taxon>Pezizomycotina</taxon>
        <taxon>Dothideomycetes</taxon>
        <taxon>Dothideomycetidae</taxon>
        <taxon>Dothideales</taxon>
        <taxon>Saccotheciaceae</taxon>
        <taxon>Aureobasidium</taxon>
    </lineage>
</organism>
<dbReference type="EMBL" id="JASGXD010000016">
    <property type="protein sequence ID" value="KAK6000724.1"/>
    <property type="molecule type" value="Genomic_DNA"/>
</dbReference>
<proteinExistence type="predicted"/>
<feature type="transmembrane region" description="Helical" evidence="1">
    <location>
        <begin position="49"/>
        <end position="68"/>
    </location>
</feature>
<dbReference type="PANTHER" id="PTHR11183">
    <property type="entry name" value="GLYCOGENIN SUBFAMILY MEMBER"/>
    <property type="match status" value="1"/>
</dbReference>
<evidence type="ECO:0000256" key="1">
    <source>
        <dbReference type="SAM" id="Phobius"/>
    </source>
</evidence>
<accession>A0ABR0T8G7</accession>
<keyword evidence="1" id="KW-0472">Membrane</keyword>
<protein>
    <recommendedName>
        <fullName evidence="4">Nucleotide-diphospho-sugar transferase</fullName>
    </recommendedName>
</protein>
<name>A0ABR0T8G7_AURPU</name>